<sequence length="129" mass="14409">MKRYGYYGGISLIFACLYIILVNNHIVASPPVLSPAKQAFSATQACVEPIETIRRQHGDALKYRHRLANKGIYTSGYRFIDCINCHITPTATGQYPIKDSPQHFCNACHTYVAVQIDCFNCHASTPRGN</sequence>
<feature type="transmembrane region" description="Helical" evidence="1">
    <location>
        <begin position="6"/>
        <end position="27"/>
    </location>
</feature>
<keyword evidence="3" id="KW-1185">Reference proteome</keyword>
<dbReference type="HOGENOM" id="CLU_130444_1_2_6"/>
<organism evidence="2 3">
    <name type="scientific">Beggiatoa alba B18LD</name>
    <dbReference type="NCBI Taxonomy" id="395493"/>
    <lineage>
        <taxon>Bacteria</taxon>
        <taxon>Pseudomonadati</taxon>
        <taxon>Pseudomonadota</taxon>
        <taxon>Gammaproteobacteria</taxon>
        <taxon>Thiotrichales</taxon>
        <taxon>Thiotrichaceae</taxon>
        <taxon>Beggiatoa</taxon>
    </lineage>
</organism>
<gene>
    <name evidence="2" type="ORF">BegalDRAFT_0246</name>
</gene>
<dbReference type="Proteomes" id="UP000005744">
    <property type="component" value="Unassembled WGS sequence"/>
</dbReference>
<dbReference type="Gene3D" id="3.90.10.10">
    <property type="entry name" value="Cytochrome C3"/>
    <property type="match status" value="1"/>
</dbReference>
<dbReference type="STRING" id="395493.BegalDRAFT_0246"/>
<dbReference type="AlphaFoldDB" id="I3CC25"/>
<protein>
    <submittedName>
        <fullName evidence="2">Uncharacterized protein</fullName>
    </submittedName>
</protein>
<accession>I3CC25</accession>
<dbReference type="PROSITE" id="PS51257">
    <property type="entry name" value="PROKAR_LIPOPROTEIN"/>
    <property type="match status" value="1"/>
</dbReference>
<dbReference type="InterPro" id="IPR036280">
    <property type="entry name" value="Multihaem_cyt_sf"/>
</dbReference>
<reference evidence="2 3" key="1">
    <citation type="submission" date="2011-11" db="EMBL/GenBank/DDBJ databases">
        <title>Improved High-Quality Draft sequence of Beggiatoa alba B18lD.</title>
        <authorList>
            <consortium name="US DOE Joint Genome Institute"/>
            <person name="Lucas S."/>
            <person name="Han J."/>
            <person name="Lapidus A."/>
            <person name="Cheng J.-F."/>
            <person name="Goodwin L."/>
            <person name="Pitluck S."/>
            <person name="Peters L."/>
            <person name="Mikhailova N."/>
            <person name="Held B."/>
            <person name="Detter J.C."/>
            <person name="Han C."/>
            <person name="Tapia R."/>
            <person name="Land M."/>
            <person name="Hauser L."/>
            <person name="Kyrpides N."/>
            <person name="Ivanova N."/>
            <person name="Pagani I."/>
            <person name="Samuel K."/>
            <person name="Teske A."/>
            <person name="Mueller J."/>
            <person name="Woyke T."/>
        </authorList>
    </citation>
    <scope>NUCLEOTIDE SEQUENCE [LARGE SCALE GENOMIC DNA]</scope>
    <source>
        <strain evidence="2 3">B18LD</strain>
    </source>
</reference>
<evidence type="ECO:0000313" key="2">
    <source>
        <dbReference type="EMBL" id="EIJ41168.1"/>
    </source>
</evidence>
<evidence type="ECO:0000256" key="1">
    <source>
        <dbReference type="SAM" id="Phobius"/>
    </source>
</evidence>
<dbReference type="EMBL" id="JH600070">
    <property type="protein sequence ID" value="EIJ41168.1"/>
    <property type="molecule type" value="Genomic_DNA"/>
</dbReference>
<keyword evidence="1" id="KW-0472">Membrane</keyword>
<evidence type="ECO:0000313" key="3">
    <source>
        <dbReference type="Proteomes" id="UP000005744"/>
    </source>
</evidence>
<dbReference type="SUPFAM" id="SSF48695">
    <property type="entry name" value="Multiheme cytochromes"/>
    <property type="match status" value="1"/>
</dbReference>
<keyword evidence="1" id="KW-0812">Transmembrane</keyword>
<name>I3CC25_9GAMM</name>
<proteinExistence type="predicted"/>
<dbReference type="OrthoDB" id="9790557at2"/>
<keyword evidence="1" id="KW-1133">Transmembrane helix</keyword>
<dbReference type="RefSeq" id="WP_002682855.1">
    <property type="nucleotide sequence ID" value="NZ_JH600070.1"/>
</dbReference>